<organism evidence="2 3">
    <name type="scientific">Cysteiniphilum litorale</name>
    <dbReference type="NCBI Taxonomy" id="2056700"/>
    <lineage>
        <taxon>Bacteria</taxon>
        <taxon>Pseudomonadati</taxon>
        <taxon>Pseudomonadota</taxon>
        <taxon>Gammaproteobacteria</taxon>
        <taxon>Thiotrichales</taxon>
        <taxon>Fastidiosibacteraceae</taxon>
        <taxon>Cysteiniphilum</taxon>
    </lineage>
</organism>
<keyword evidence="3" id="KW-1185">Reference proteome</keyword>
<protein>
    <recommendedName>
        <fullName evidence="1">VOC domain-containing protein</fullName>
    </recommendedName>
</protein>
<dbReference type="EMBL" id="BMJS01000022">
    <property type="protein sequence ID" value="GGG01379.1"/>
    <property type="molecule type" value="Genomic_DNA"/>
</dbReference>
<feature type="domain" description="VOC" evidence="1">
    <location>
        <begin position="3"/>
        <end position="96"/>
    </location>
</feature>
<dbReference type="AlphaFoldDB" id="A0A8J3E9I2"/>
<reference evidence="2" key="2">
    <citation type="submission" date="2020-09" db="EMBL/GenBank/DDBJ databases">
        <authorList>
            <person name="Sun Q."/>
            <person name="Zhou Y."/>
        </authorList>
    </citation>
    <scope>NUCLEOTIDE SEQUENCE</scope>
    <source>
        <strain evidence="2">CGMCC 1.15758</strain>
    </source>
</reference>
<reference evidence="2" key="1">
    <citation type="journal article" date="2014" name="Int. J. Syst. Evol. Microbiol.">
        <title>Complete genome sequence of Corynebacterium casei LMG S-19264T (=DSM 44701T), isolated from a smear-ripened cheese.</title>
        <authorList>
            <consortium name="US DOE Joint Genome Institute (JGI-PGF)"/>
            <person name="Walter F."/>
            <person name="Albersmeier A."/>
            <person name="Kalinowski J."/>
            <person name="Ruckert C."/>
        </authorList>
    </citation>
    <scope>NUCLEOTIDE SEQUENCE</scope>
    <source>
        <strain evidence="2">CGMCC 1.15758</strain>
    </source>
</reference>
<dbReference type="SUPFAM" id="SSF54593">
    <property type="entry name" value="Glyoxalase/Bleomycin resistance protein/Dihydroxybiphenyl dioxygenase"/>
    <property type="match status" value="1"/>
</dbReference>
<sequence length="96" mass="11111">MDRIDHVAIVVKDLEETLTWYLSHFNAKLIYQDDTWAMIEFQNIKLAFVVPHQHPPHIAFNSEKAESFGKLKQHRDGTVSCYAKDPSGNIVEFIKP</sequence>
<gene>
    <name evidence="2" type="ORF">GCM10010995_18540</name>
</gene>
<dbReference type="RefSeq" id="WP_117003212.1">
    <property type="nucleotide sequence ID" value="NZ_BMJS01000022.1"/>
</dbReference>
<proteinExistence type="predicted"/>
<dbReference type="Pfam" id="PF00903">
    <property type="entry name" value="Glyoxalase"/>
    <property type="match status" value="1"/>
</dbReference>
<evidence type="ECO:0000259" key="1">
    <source>
        <dbReference type="PROSITE" id="PS51819"/>
    </source>
</evidence>
<dbReference type="InterPro" id="IPR029068">
    <property type="entry name" value="Glyas_Bleomycin-R_OHBP_Dase"/>
</dbReference>
<comment type="caution">
    <text evidence="2">The sequence shown here is derived from an EMBL/GenBank/DDBJ whole genome shotgun (WGS) entry which is preliminary data.</text>
</comment>
<accession>A0A8J3E9I2</accession>
<dbReference type="OrthoDB" id="9795618at2"/>
<dbReference type="PROSITE" id="PS51819">
    <property type="entry name" value="VOC"/>
    <property type="match status" value="1"/>
</dbReference>
<evidence type="ECO:0000313" key="2">
    <source>
        <dbReference type="EMBL" id="GGG01379.1"/>
    </source>
</evidence>
<dbReference type="InterPro" id="IPR037523">
    <property type="entry name" value="VOC_core"/>
</dbReference>
<dbReference type="Proteomes" id="UP000636949">
    <property type="component" value="Unassembled WGS sequence"/>
</dbReference>
<dbReference type="InterPro" id="IPR004360">
    <property type="entry name" value="Glyas_Fos-R_dOase_dom"/>
</dbReference>
<dbReference type="Gene3D" id="3.10.180.10">
    <property type="entry name" value="2,3-Dihydroxybiphenyl 1,2-Dioxygenase, domain 1"/>
    <property type="match status" value="1"/>
</dbReference>
<dbReference type="CDD" id="cd06587">
    <property type="entry name" value="VOC"/>
    <property type="match status" value="1"/>
</dbReference>
<name>A0A8J3E9I2_9GAMM</name>
<evidence type="ECO:0000313" key="3">
    <source>
        <dbReference type="Proteomes" id="UP000636949"/>
    </source>
</evidence>